<accession>A2EKT1</accession>
<gene>
    <name evidence="1" type="ORF">TVAG_310150</name>
</gene>
<protein>
    <submittedName>
        <fullName evidence="1">Uncharacterized protein</fullName>
    </submittedName>
</protein>
<evidence type="ECO:0000313" key="2">
    <source>
        <dbReference type="Proteomes" id="UP000001542"/>
    </source>
</evidence>
<dbReference type="Proteomes" id="UP000001542">
    <property type="component" value="Unassembled WGS sequence"/>
</dbReference>
<dbReference type="AlphaFoldDB" id="A2EKT1"/>
<organism evidence="1 2">
    <name type="scientific">Trichomonas vaginalis (strain ATCC PRA-98 / G3)</name>
    <dbReference type="NCBI Taxonomy" id="412133"/>
    <lineage>
        <taxon>Eukaryota</taxon>
        <taxon>Metamonada</taxon>
        <taxon>Parabasalia</taxon>
        <taxon>Trichomonadida</taxon>
        <taxon>Trichomonadidae</taxon>
        <taxon>Trichomonas</taxon>
    </lineage>
</organism>
<proteinExistence type="predicted"/>
<dbReference type="RefSeq" id="XP_001318951.1">
    <property type="nucleotide sequence ID" value="XM_001318916.1"/>
</dbReference>
<reference evidence="1" key="1">
    <citation type="submission" date="2006-10" db="EMBL/GenBank/DDBJ databases">
        <authorList>
            <person name="Amadeo P."/>
            <person name="Zhao Q."/>
            <person name="Wortman J."/>
            <person name="Fraser-Liggett C."/>
            <person name="Carlton J."/>
        </authorList>
    </citation>
    <scope>NUCLEOTIDE SEQUENCE</scope>
    <source>
        <strain evidence="1">G3</strain>
    </source>
</reference>
<dbReference type="VEuPathDB" id="TrichDB:TVAGG3_0865300"/>
<keyword evidence="2" id="KW-1185">Reference proteome</keyword>
<dbReference type="EMBL" id="DS113416">
    <property type="protein sequence ID" value="EAY06728.1"/>
    <property type="molecule type" value="Genomic_DNA"/>
</dbReference>
<name>A2EKT1_TRIV3</name>
<dbReference type="KEGG" id="tva:4764609"/>
<evidence type="ECO:0000313" key="1">
    <source>
        <dbReference type="EMBL" id="EAY06728.1"/>
    </source>
</evidence>
<dbReference type="InParanoid" id="A2EKT1"/>
<reference evidence="1" key="2">
    <citation type="journal article" date="2007" name="Science">
        <title>Draft genome sequence of the sexually transmitted pathogen Trichomonas vaginalis.</title>
        <authorList>
            <person name="Carlton J.M."/>
            <person name="Hirt R.P."/>
            <person name="Silva J.C."/>
            <person name="Delcher A.L."/>
            <person name="Schatz M."/>
            <person name="Zhao Q."/>
            <person name="Wortman J.R."/>
            <person name="Bidwell S.L."/>
            <person name="Alsmark U.C.M."/>
            <person name="Besteiro S."/>
            <person name="Sicheritz-Ponten T."/>
            <person name="Noel C.J."/>
            <person name="Dacks J.B."/>
            <person name="Foster P.G."/>
            <person name="Simillion C."/>
            <person name="Van de Peer Y."/>
            <person name="Miranda-Saavedra D."/>
            <person name="Barton G.J."/>
            <person name="Westrop G.D."/>
            <person name="Mueller S."/>
            <person name="Dessi D."/>
            <person name="Fiori P.L."/>
            <person name="Ren Q."/>
            <person name="Paulsen I."/>
            <person name="Zhang H."/>
            <person name="Bastida-Corcuera F.D."/>
            <person name="Simoes-Barbosa A."/>
            <person name="Brown M.T."/>
            <person name="Hayes R.D."/>
            <person name="Mukherjee M."/>
            <person name="Okumura C.Y."/>
            <person name="Schneider R."/>
            <person name="Smith A.J."/>
            <person name="Vanacova S."/>
            <person name="Villalvazo M."/>
            <person name="Haas B.J."/>
            <person name="Pertea M."/>
            <person name="Feldblyum T.V."/>
            <person name="Utterback T.R."/>
            <person name="Shu C.L."/>
            <person name="Osoegawa K."/>
            <person name="de Jong P.J."/>
            <person name="Hrdy I."/>
            <person name="Horvathova L."/>
            <person name="Zubacova Z."/>
            <person name="Dolezal P."/>
            <person name="Malik S.B."/>
            <person name="Logsdon J.M. Jr."/>
            <person name="Henze K."/>
            <person name="Gupta A."/>
            <person name="Wang C.C."/>
            <person name="Dunne R.L."/>
            <person name="Upcroft J.A."/>
            <person name="Upcroft P."/>
            <person name="White O."/>
            <person name="Salzberg S.L."/>
            <person name="Tang P."/>
            <person name="Chiu C.-H."/>
            <person name="Lee Y.-S."/>
            <person name="Embley T.M."/>
            <person name="Coombs G.H."/>
            <person name="Mottram J.C."/>
            <person name="Tachezy J."/>
            <person name="Fraser-Liggett C.M."/>
            <person name="Johnson P.J."/>
        </authorList>
    </citation>
    <scope>NUCLEOTIDE SEQUENCE [LARGE SCALE GENOMIC DNA]</scope>
    <source>
        <strain evidence="1">G3</strain>
    </source>
</reference>
<sequence length="159" mass="18632">MYPAFPHPVFVIQRVGKRNDLSEQAIQEQAQTNSRIRRCGPRLNMVNKYFESRFAPKISFKDLKHIADQVIKKIPLHVDRISKRNKVAMQCWFVEHWDIIKPILDSMSITLSEPQQMSPTPINQINQQEEKEEPLPPIFPFEVPTKSNNTYSNFQTNLI</sequence>
<dbReference type="VEuPathDB" id="TrichDB:TVAG_310150"/>